<proteinExistence type="predicted"/>
<gene>
    <name evidence="2" type="ORF">NC653_030098</name>
    <name evidence="3" type="ORF">NC653_030115</name>
    <name evidence="4" type="ORF">NC653_031107</name>
    <name evidence="5" type="ORF">NC653_031860</name>
</gene>
<evidence type="ECO:0000313" key="2">
    <source>
        <dbReference type="EMBL" id="KAJ6973949.1"/>
    </source>
</evidence>
<reference evidence="5" key="1">
    <citation type="journal article" date="2023" name="Mol. Ecol. Resour.">
        <title>Chromosome-level genome assembly of a triploid poplar Populus alba 'Berolinensis'.</title>
        <authorList>
            <person name="Chen S."/>
            <person name="Yu Y."/>
            <person name="Wang X."/>
            <person name="Wang S."/>
            <person name="Zhang T."/>
            <person name="Zhou Y."/>
            <person name="He R."/>
            <person name="Meng N."/>
            <person name="Wang Y."/>
            <person name="Liu W."/>
            <person name="Liu Z."/>
            <person name="Liu J."/>
            <person name="Guo Q."/>
            <person name="Huang H."/>
            <person name="Sederoff R.R."/>
            <person name="Wang G."/>
            <person name="Qu G."/>
            <person name="Chen S."/>
        </authorList>
    </citation>
    <scope>NUCLEOTIDE SEQUENCE</scope>
    <source>
        <strain evidence="5">SC-2020</strain>
    </source>
</reference>
<organism evidence="5 6">
    <name type="scientific">Populus alba x Populus x berolinensis</name>
    <dbReference type="NCBI Taxonomy" id="444605"/>
    <lineage>
        <taxon>Eukaryota</taxon>
        <taxon>Viridiplantae</taxon>
        <taxon>Streptophyta</taxon>
        <taxon>Embryophyta</taxon>
        <taxon>Tracheophyta</taxon>
        <taxon>Spermatophyta</taxon>
        <taxon>Magnoliopsida</taxon>
        <taxon>eudicotyledons</taxon>
        <taxon>Gunneridae</taxon>
        <taxon>Pentapetalae</taxon>
        <taxon>rosids</taxon>
        <taxon>fabids</taxon>
        <taxon>Malpighiales</taxon>
        <taxon>Salicaceae</taxon>
        <taxon>Saliceae</taxon>
        <taxon>Populus</taxon>
    </lineage>
</organism>
<dbReference type="Proteomes" id="UP001164929">
    <property type="component" value="Chromosome 13"/>
</dbReference>
<dbReference type="EMBL" id="JAQIZT010000013">
    <property type="protein sequence ID" value="KAJ6973968.1"/>
    <property type="molecule type" value="Genomic_DNA"/>
</dbReference>
<accession>A0AAD6LZT8</accession>
<comment type="caution">
    <text evidence="5">The sequence shown here is derived from an EMBL/GenBank/DDBJ whole genome shotgun (WGS) entry which is preliminary data.</text>
</comment>
<dbReference type="EMBL" id="JAQIZT010000013">
    <property type="protein sequence ID" value="KAJ6973949.1"/>
    <property type="molecule type" value="Genomic_DNA"/>
</dbReference>
<evidence type="ECO:0000313" key="6">
    <source>
        <dbReference type="Proteomes" id="UP001164929"/>
    </source>
</evidence>
<name>A0AAD6LZT8_9ROSI</name>
<keyword evidence="6" id="KW-1185">Reference proteome</keyword>
<feature type="chain" id="PRO_5042441547" evidence="1">
    <location>
        <begin position="17"/>
        <end position="42"/>
    </location>
</feature>
<evidence type="ECO:0000313" key="3">
    <source>
        <dbReference type="EMBL" id="KAJ6973968.1"/>
    </source>
</evidence>
<evidence type="ECO:0000313" key="5">
    <source>
        <dbReference type="EMBL" id="KAJ6976156.1"/>
    </source>
</evidence>
<keyword evidence="1" id="KW-0732">Signal</keyword>
<evidence type="ECO:0000313" key="4">
    <source>
        <dbReference type="EMBL" id="KAJ6975157.1"/>
    </source>
</evidence>
<evidence type="ECO:0000256" key="1">
    <source>
        <dbReference type="SAM" id="SignalP"/>
    </source>
</evidence>
<sequence>MARKVAVLQIVGIVMAECVQAGRMILGKAAMSNDDIFFFFFV</sequence>
<dbReference type="AlphaFoldDB" id="A0AAD6LZT8"/>
<protein>
    <submittedName>
        <fullName evidence="5">Uncharacterized protein</fullName>
    </submittedName>
</protein>
<feature type="signal peptide" evidence="1">
    <location>
        <begin position="1"/>
        <end position="16"/>
    </location>
</feature>
<dbReference type="EMBL" id="JAQIZT010000013">
    <property type="protein sequence ID" value="KAJ6975157.1"/>
    <property type="molecule type" value="Genomic_DNA"/>
</dbReference>
<dbReference type="EMBL" id="JAQIZT010000013">
    <property type="protein sequence ID" value="KAJ6976156.1"/>
    <property type="molecule type" value="Genomic_DNA"/>
</dbReference>